<evidence type="ECO:0000313" key="9">
    <source>
        <dbReference type="Proteomes" id="UP001139336"/>
    </source>
</evidence>
<dbReference type="AlphaFoldDB" id="A0A9X1QT58"/>
<dbReference type="Proteomes" id="UP001139336">
    <property type="component" value="Unassembled WGS sequence"/>
</dbReference>
<dbReference type="PANTHER" id="PTHR42930">
    <property type="entry name" value="PHOSPHATE-SPECIFIC TRANSPORT SYSTEM ACCESSORY PROTEIN PHOU"/>
    <property type="match status" value="1"/>
</dbReference>
<protein>
    <submittedName>
        <fullName evidence="8">Phosphate signaling complex protein PhoU</fullName>
    </submittedName>
</protein>
<evidence type="ECO:0000313" key="8">
    <source>
        <dbReference type="EMBL" id="MCF4007094.1"/>
    </source>
</evidence>
<dbReference type="InterPro" id="IPR028366">
    <property type="entry name" value="PhoU"/>
</dbReference>
<evidence type="ECO:0000256" key="2">
    <source>
        <dbReference type="ARBA" id="ARBA00008107"/>
    </source>
</evidence>
<dbReference type="GO" id="GO:0030643">
    <property type="term" value="P:intracellular phosphate ion homeostasis"/>
    <property type="evidence" value="ECO:0007669"/>
    <property type="project" value="InterPro"/>
</dbReference>
<dbReference type="InterPro" id="IPR038078">
    <property type="entry name" value="PhoU-like_sf"/>
</dbReference>
<keyword evidence="9" id="KW-1185">Reference proteome</keyword>
<dbReference type="InterPro" id="IPR026022">
    <property type="entry name" value="PhoU_dom"/>
</dbReference>
<dbReference type="FunFam" id="1.20.58.220:FF:000004">
    <property type="entry name" value="Phosphate-specific transport system accessory protein PhoU"/>
    <property type="match status" value="1"/>
</dbReference>
<evidence type="ECO:0000256" key="6">
    <source>
        <dbReference type="ARBA" id="ARBA00022592"/>
    </source>
</evidence>
<evidence type="ECO:0000259" key="7">
    <source>
        <dbReference type="Pfam" id="PF01895"/>
    </source>
</evidence>
<sequence>MRTAYREHLDAFAHDLIVMCDIVQEIMSQASHALLHHSLQSSEDALSLADQLDDTRTRCDTRAIELLALEAPVARELRQVISSIYIVEDFDRMAALGMHVAKCARRRHPHPVLPDPMIGYFEELARLAQEMVGRVHELLVDPDAEVAIRLSQDDDAVDDLHDHLMTKLTLHEWPHSTRSAVDVTLLTRYYERFSDHCVNVAGRIIYLTTGLMPNEYLAERERDRDEEELKRRFEKLERIYHRGNTR</sequence>
<dbReference type="GO" id="GO:0006817">
    <property type="term" value="P:phosphate ion transport"/>
    <property type="evidence" value="ECO:0007669"/>
    <property type="project" value="UniProtKB-KW"/>
</dbReference>
<dbReference type="RefSeq" id="WP_236119240.1">
    <property type="nucleotide sequence ID" value="NZ_JAKGSI010000004.1"/>
</dbReference>
<evidence type="ECO:0000256" key="1">
    <source>
        <dbReference type="ARBA" id="ARBA00004496"/>
    </source>
</evidence>
<feature type="domain" description="PhoU" evidence="7">
    <location>
        <begin position="122"/>
        <end position="203"/>
    </location>
</feature>
<reference evidence="8" key="1">
    <citation type="submission" date="2022-01" db="EMBL/GenBank/DDBJ databases">
        <title>Corynebacterium sp. nov isolated from isolated from the feces of the greater white-fronted geese (Anser albifrons) at Poyang Lake, PR China.</title>
        <authorList>
            <person name="Liu Q."/>
        </authorList>
    </citation>
    <scope>NUCLEOTIDE SEQUENCE</scope>
    <source>
        <strain evidence="8">JCM 32435</strain>
    </source>
</reference>
<organism evidence="8 9">
    <name type="scientific">Corynebacterium uropygiale</name>
    <dbReference type="NCBI Taxonomy" id="1775911"/>
    <lineage>
        <taxon>Bacteria</taxon>
        <taxon>Bacillati</taxon>
        <taxon>Actinomycetota</taxon>
        <taxon>Actinomycetes</taxon>
        <taxon>Mycobacteriales</taxon>
        <taxon>Corynebacteriaceae</taxon>
        <taxon>Corynebacterium</taxon>
    </lineage>
</organism>
<evidence type="ECO:0000256" key="3">
    <source>
        <dbReference type="ARBA" id="ARBA00011738"/>
    </source>
</evidence>
<dbReference type="GO" id="GO:0005737">
    <property type="term" value="C:cytoplasm"/>
    <property type="evidence" value="ECO:0007669"/>
    <property type="project" value="UniProtKB-SubCell"/>
</dbReference>
<dbReference type="NCBIfam" id="TIGR02135">
    <property type="entry name" value="phoU_full"/>
    <property type="match status" value="1"/>
</dbReference>
<evidence type="ECO:0000256" key="4">
    <source>
        <dbReference type="ARBA" id="ARBA00022448"/>
    </source>
</evidence>
<keyword evidence="5" id="KW-0963">Cytoplasm</keyword>
<comment type="subunit">
    <text evidence="3">Homodimer.</text>
</comment>
<comment type="similarity">
    <text evidence="2">Belongs to the PhoU family.</text>
</comment>
<comment type="caution">
    <text evidence="8">The sequence shown here is derived from an EMBL/GenBank/DDBJ whole genome shotgun (WGS) entry which is preliminary data.</text>
</comment>
<evidence type="ECO:0000256" key="5">
    <source>
        <dbReference type="ARBA" id="ARBA00022490"/>
    </source>
</evidence>
<proteinExistence type="inferred from homology"/>
<gene>
    <name evidence="8" type="primary">phoU</name>
    <name evidence="8" type="ORF">L1O03_07900</name>
</gene>
<name>A0A9X1QT58_9CORY</name>
<dbReference type="EMBL" id="JAKGSI010000004">
    <property type="protein sequence ID" value="MCF4007094.1"/>
    <property type="molecule type" value="Genomic_DNA"/>
</dbReference>
<keyword evidence="4" id="KW-0813">Transport</keyword>
<dbReference type="GO" id="GO:0045936">
    <property type="term" value="P:negative regulation of phosphate metabolic process"/>
    <property type="evidence" value="ECO:0007669"/>
    <property type="project" value="InterPro"/>
</dbReference>
<dbReference type="SUPFAM" id="SSF109755">
    <property type="entry name" value="PhoU-like"/>
    <property type="match status" value="1"/>
</dbReference>
<dbReference type="PANTHER" id="PTHR42930:SF3">
    <property type="entry name" value="PHOSPHATE-SPECIFIC TRANSPORT SYSTEM ACCESSORY PROTEIN PHOU"/>
    <property type="match status" value="1"/>
</dbReference>
<dbReference type="Pfam" id="PF01895">
    <property type="entry name" value="PhoU"/>
    <property type="match status" value="2"/>
</dbReference>
<feature type="domain" description="PhoU" evidence="7">
    <location>
        <begin position="19"/>
        <end position="103"/>
    </location>
</feature>
<dbReference type="Gene3D" id="1.20.58.220">
    <property type="entry name" value="Phosphate transport system protein phou homolog 2, domain 2"/>
    <property type="match status" value="1"/>
</dbReference>
<accession>A0A9X1QT58</accession>
<comment type="subcellular location">
    <subcellularLocation>
        <location evidence="1">Cytoplasm</location>
    </subcellularLocation>
</comment>
<keyword evidence="6" id="KW-0592">Phosphate transport</keyword>